<keyword evidence="2" id="KW-0479">Metal-binding</keyword>
<dbReference type="GO" id="GO:0005634">
    <property type="term" value="C:nucleus"/>
    <property type="evidence" value="ECO:0007669"/>
    <property type="project" value="UniProtKB-SubCell"/>
</dbReference>
<dbReference type="GO" id="GO:0008270">
    <property type="term" value="F:zinc ion binding"/>
    <property type="evidence" value="ECO:0007669"/>
    <property type="project" value="UniProtKB-KW"/>
</dbReference>
<dbReference type="Pfam" id="PF00096">
    <property type="entry name" value="zf-C2H2"/>
    <property type="match status" value="1"/>
</dbReference>
<feature type="region of interest" description="Disordered" evidence="11">
    <location>
        <begin position="1"/>
        <end position="25"/>
    </location>
</feature>
<evidence type="ECO:0000256" key="4">
    <source>
        <dbReference type="ARBA" id="ARBA00022771"/>
    </source>
</evidence>
<dbReference type="GO" id="GO:0000977">
    <property type="term" value="F:RNA polymerase II transcription regulatory region sequence-specific DNA binding"/>
    <property type="evidence" value="ECO:0007669"/>
    <property type="project" value="TreeGrafter"/>
</dbReference>
<comment type="subcellular location">
    <subcellularLocation>
        <location evidence="1">Nucleus</location>
    </subcellularLocation>
</comment>
<evidence type="ECO:0000256" key="3">
    <source>
        <dbReference type="ARBA" id="ARBA00022737"/>
    </source>
</evidence>
<keyword evidence="4 10" id="KW-0863">Zinc-finger</keyword>
<dbReference type="GeneTree" id="ENSGT01150000286952"/>
<keyword evidence="14" id="KW-1185">Reference proteome</keyword>
<dbReference type="PANTHER" id="PTHR24381:SF393">
    <property type="entry name" value="CHROMATIN-LINKED ADAPTOR FOR MSL PROTEINS, ISOFORM B"/>
    <property type="match status" value="1"/>
</dbReference>
<keyword evidence="8" id="KW-0804">Transcription</keyword>
<feature type="domain" description="C2H2-type" evidence="12">
    <location>
        <begin position="55"/>
        <end position="82"/>
    </location>
</feature>
<keyword evidence="3" id="KW-0677">Repeat</keyword>
<keyword evidence="6" id="KW-0805">Transcription regulation</keyword>
<dbReference type="PANTHER" id="PTHR24381">
    <property type="entry name" value="ZINC FINGER PROTEIN"/>
    <property type="match status" value="1"/>
</dbReference>
<proteinExistence type="predicted"/>
<name>A0A3Q4HU04_NEOBR</name>
<sequence>LSNFSRSQRSQEADKPHRRKREKNYSCDECRKDFSRKAFLALTMHQVIHTGERPFSCDLCGKSFPWDSCLRKHQLVHSGVKAYSCDQCDRAFDRTPRYLRRHQQIHTRKRLYSYCEVCMFIFIL</sequence>
<dbReference type="SMART" id="SM00355">
    <property type="entry name" value="ZnF_C2H2"/>
    <property type="match status" value="3"/>
</dbReference>
<dbReference type="GO" id="GO:0000981">
    <property type="term" value="F:DNA-binding transcription factor activity, RNA polymerase II-specific"/>
    <property type="evidence" value="ECO:0007669"/>
    <property type="project" value="TreeGrafter"/>
</dbReference>
<reference evidence="13" key="2">
    <citation type="submission" date="2025-09" db="UniProtKB">
        <authorList>
            <consortium name="Ensembl"/>
        </authorList>
    </citation>
    <scope>IDENTIFICATION</scope>
</reference>
<feature type="domain" description="C2H2-type" evidence="12">
    <location>
        <begin position="25"/>
        <end position="54"/>
    </location>
</feature>
<accession>A0A3Q4HU04</accession>
<dbReference type="InterPro" id="IPR013087">
    <property type="entry name" value="Znf_C2H2_type"/>
</dbReference>
<evidence type="ECO:0000256" key="9">
    <source>
        <dbReference type="ARBA" id="ARBA00023242"/>
    </source>
</evidence>
<evidence type="ECO:0000259" key="12">
    <source>
        <dbReference type="PROSITE" id="PS50157"/>
    </source>
</evidence>
<evidence type="ECO:0000313" key="14">
    <source>
        <dbReference type="Proteomes" id="UP000261580"/>
    </source>
</evidence>
<evidence type="ECO:0000256" key="1">
    <source>
        <dbReference type="ARBA" id="ARBA00004123"/>
    </source>
</evidence>
<dbReference type="FunFam" id="3.30.160.60:FF:000671">
    <property type="entry name" value="Zinc finger protein 26"/>
    <property type="match status" value="1"/>
</dbReference>
<evidence type="ECO:0000256" key="11">
    <source>
        <dbReference type="SAM" id="MobiDB-lite"/>
    </source>
</evidence>
<dbReference type="Ensembl" id="ENSNBRT00000026384.1">
    <property type="protein sequence ID" value="ENSNBRP00000025711.1"/>
    <property type="gene ID" value="ENSNBRG00000019665.1"/>
</dbReference>
<dbReference type="PROSITE" id="PS50157">
    <property type="entry name" value="ZINC_FINGER_C2H2_2"/>
    <property type="match status" value="3"/>
</dbReference>
<keyword evidence="7" id="KW-0238">DNA-binding</keyword>
<evidence type="ECO:0000313" key="13">
    <source>
        <dbReference type="Ensembl" id="ENSNBRP00000025711.1"/>
    </source>
</evidence>
<dbReference type="PROSITE" id="PS00028">
    <property type="entry name" value="ZINC_FINGER_C2H2_1"/>
    <property type="match status" value="1"/>
</dbReference>
<keyword evidence="5" id="KW-0862">Zinc</keyword>
<dbReference type="AlphaFoldDB" id="A0A3Q4HU04"/>
<dbReference type="Proteomes" id="UP000261580">
    <property type="component" value="Unassembled WGS sequence"/>
</dbReference>
<protein>
    <recommendedName>
        <fullName evidence="12">C2H2-type domain-containing protein</fullName>
    </recommendedName>
</protein>
<feature type="domain" description="C2H2-type" evidence="12">
    <location>
        <begin position="83"/>
        <end position="111"/>
    </location>
</feature>
<evidence type="ECO:0000256" key="2">
    <source>
        <dbReference type="ARBA" id="ARBA00022723"/>
    </source>
</evidence>
<evidence type="ECO:0000256" key="6">
    <source>
        <dbReference type="ARBA" id="ARBA00023015"/>
    </source>
</evidence>
<dbReference type="InterPro" id="IPR036236">
    <property type="entry name" value="Znf_C2H2_sf"/>
</dbReference>
<organism evidence="13 14">
    <name type="scientific">Neolamprologus brichardi</name>
    <name type="common">Fairy cichlid</name>
    <name type="synonym">Lamprologus brichardi</name>
    <dbReference type="NCBI Taxonomy" id="32507"/>
    <lineage>
        <taxon>Eukaryota</taxon>
        <taxon>Metazoa</taxon>
        <taxon>Chordata</taxon>
        <taxon>Craniata</taxon>
        <taxon>Vertebrata</taxon>
        <taxon>Euteleostomi</taxon>
        <taxon>Actinopterygii</taxon>
        <taxon>Neopterygii</taxon>
        <taxon>Teleostei</taxon>
        <taxon>Neoteleostei</taxon>
        <taxon>Acanthomorphata</taxon>
        <taxon>Ovalentaria</taxon>
        <taxon>Cichlomorphae</taxon>
        <taxon>Cichliformes</taxon>
        <taxon>Cichlidae</taxon>
        <taxon>African cichlids</taxon>
        <taxon>Pseudocrenilabrinae</taxon>
        <taxon>Lamprologini</taxon>
        <taxon>Neolamprologus</taxon>
    </lineage>
</organism>
<evidence type="ECO:0000256" key="8">
    <source>
        <dbReference type="ARBA" id="ARBA00023163"/>
    </source>
</evidence>
<evidence type="ECO:0000256" key="5">
    <source>
        <dbReference type="ARBA" id="ARBA00022833"/>
    </source>
</evidence>
<evidence type="ECO:0000256" key="7">
    <source>
        <dbReference type="ARBA" id="ARBA00023125"/>
    </source>
</evidence>
<reference evidence="13" key="1">
    <citation type="submission" date="2025-08" db="UniProtKB">
        <authorList>
            <consortium name="Ensembl"/>
        </authorList>
    </citation>
    <scope>IDENTIFICATION</scope>
</reference>
<dbReference type="Gene3D" id="3.30.160.60">
    <property type="entry name" value="Classic Zinc Finger"/>
    <property type="match status" value="3"/>
</dbReference>
<evidence type="ECO:0000256" key="10">
    <source>
        <dbReference type="PROSITE-ProRule" id="PRU00042"/>
    </source>
</evidence>
<dbReference type="FunFam" id="3.30.160.60:FF:000965">
    <property type="entry name" value="Neurotrophin receptor-interacting factor homolog"/>
    <property type="match status" value="1"/>
</dbReference>
<dbReference type="SUPFAM" id="SSF57667">
    <property type="entry name" value="beta-beta-alpha zinc fingers"/>
    <property type="match status" value="2"/>
</dbReference>
<dbReference type="Bgee" id="ENSNBRG00000019665">
    <property type="expression patterns" value="Expressed in testis and 8 other cell types or tissues"/>
</dbReference>
<dbReference type="STRING" id="32507.ENSNBRP00000025711"/>
<keyword evidence="9" id="KW-0539">Nucleus</keyword>
<dbReference type="OMA" id="NTHTIVH"/>